<gene>
    <name evidence="13" type="ORF">GCM10010357_51490</name>
</gene>
<comment type="similarity">
    <text evidence="3">Belongs to the WhiB family.</text>
</comment>
<keyword evidence="7" id="KW-0411">Iron-sulfur</keyword>
<keyword evidence="5" id="KW-0479">Metal-binding</keyword>
<proteinExistence type="inferred from homology"/>
<keyword evidence="9" id="KW-0238">DNA-binding</keyword>
<dbReference type="PANTHER" id="PTHR38839:SF2">
    <property type="entry name" value="TRANSCRIPTIONAL REGULATOR WHIB7-RELATED"/>
    <property type="match status" value="1"/>
</dbReference>
<evidence type="ECO:0000256" key="7">
    <source>
        <dbReference type="ARBA" id="ARBA00023014"/>
    </source>
</evidence>
<comment type="cofactor">
    <cofactor evidence="1">
        <name>[4Fe-4S] cluster</name>
        <dbReference type="ChEBI" id="CHEBI:49883"/>
    </cofactor>
</comment>
<accession>A0ABN0YZ88</accession>
<evidence type="ECO:0000256" key="8">
    <source>
        <dbReference type="ARBA" id="ARBA00023015"/>
    </source>
</evidence>
<protein>
    <recommendedName>
        <fullName evidence="12">4Fe-4S Wbl-type domain-containing protein</fullName>
    </recommendedName>
</protein>
<dbReference type="InterPro" id="IPR034768">
    <property type="entry name" value="4FE4S_WBL"/>
</dbReference>
<keyword evidence="10" id="KW-1015">Disulfide bond</keyword>
<evidence type="ECO:0000313" key="13">
    <source>
        <dbReference type="EMBL" id="GAA0423734.1"/>
    </source>
</evidence>
<evidence type="ECO:0000259" key="12">
    <source>
        <dbReference type="PROSITE" id="PS51674"/>
    </source>
</evidence>
<evidence type="ECO:0000313" key="14">
    <source>
        <dbReference type="Proteomes" id="UP001500879"/>
    </source>
</evidence>
<evidence type="ECO:0000256" key="1">
    <source>
        <dbReference type="ARBA" id="ARBA00001966"/>
    </source>
</evidence>
<reference evidence="13 14" key="1">
    <citation type="journal article" date="2019" name="Int. J. Syst. Evol. Microbiol.">
        <title>The Global Catalogue of Microorganisms (GCM) 10K type strain sequencing project: providing services to taxonomists for standard genome sequencing and annotation.</title>
        <authorList>
            <consortium name="The Broad Institute Genomics Platform"/>
            <consortium name="The Broad Institute Genome Sequencing Center for Infectious Disease"/>
            <person name="Wu L."/>
            <person name="Ma J."/>
        </authorList>
    </citation>
    <scope>NUCLEOTIDE SEQUENCE [LARGE SCALE GENOMIC DNA]</scope>
    <source>
        <strain evidence="13 14">JCM 4788</strain>
    </source>
</reference>
<feature type="domain" description="4Fe-4S Wbl-type" evidence="12">
    <location>
        <begin position="54"/>
        <end position="117"/>
    </location>
</feature>
<keyword evidence="11" id="KW-0804">Transcription</keyword>
<name>A0ABN0YZ88_9ACTN</name>
<evidence type="ECO:0000256" key="6">
    <source>
        <dbReference type="ARBA" id="ARBA00023004"/>
    </source>
</evidence>
<comment type="caution">
    <text evidence="13">The sequence shown here is derived from an EMBL/GenBank/DDBJ whole genome shotgun (WGS) entry which is preliminary data.</text>
</comment>
<evidence type="ECO:0000256" key="9">
    <source>
        <dbReference type="ARBA" id="ARBA00023125"/>
    </source>
</evidence>
<evidence type="ECO:0000256" key="2">
    <source>
        <dbReference type="ARBA" id="ARBA00004496"/>
    </source>
</evidence>
<dbReference type="PROSITE" id="PS51674">
    <property type="entry name" value="4FE4S_WBL"/>
    <property type="match status" value="1"/>
</dbReference>
<organism evidence="13 14">
    <name type="scientific">Streptomyces luteireticuli</name>
    <dbReference type="NCBI Taxonomy" id="173858"/>
    <lineage>
        <taxon>Bacteria</taxon>
        <taxon>Bacillati</taxon>
        <taxon>Actinomycetota</taxon>
        <taxon>Actinomycetes</taxon>
        <taxon>Kitasatosporales</taxon>
        <taxon>Streptomycetaceae</taxon>
        <taxon>Streptomyces</taxon>
    </lineage>
</organism>
<comment type="subcellular location">
    <subcellularLocation>
        <location evidence="2">Cytoplasm</location>
    </subcellularLocation>
</comment>
<evidence type="ECO:0000256" key="10">
    <source>
        <dbReference type="ARBA" id="ARBA00023157"/>
    </source>
</evidence>
<keyword evidence="8" id="KW-0805">Transcription regulation</keyword>
<dbReference type="Proteomes" id="UP001500879">
    <property type="component" value="Unassembled WGS sequence"/>
</dbReference>
<dbReference type="Pfam" id="PF02467">
    <property type="entry name" value="Whib"/>
    <property type="match status" value="1"/>
</dbReference>
<dbReference type="PANTHER" id="PTHR38839">
    <property type="entry name" value="TRANSCRIPTIONAL REGULATOR WHID-RELATED"/>
    <property type="match status" value="1"/>
</dbReference>
<sequence length="130" mass="14648">MHHSEPPSRVPLTRIYSGTAVRHLRTATPTAPEPLLSSIRPPSYVPRSEDARLPCVDAPELFFDPDHTERRAERRARIAAARVLCAACPIRATCADWAREHREWGIWGGRTAEEHGYRPTYTNPLEVQAA</sequence>
<evidence type="ECO:0000256" key="11">
    <source>
        <dbReference type="ARBA" id="ARBA00023163"/>
    </source>
</evidence>
<evidence type="ECO:0000256" key="5">
    <source>
        <dbReference type="ARBA" id="ARBA00022723"/>
    </source>
</evidence>
<dbReference type="EMBL" id="BAAABX010000055">
    <property type="protein sequence ID" value="GAA0423734.1"/>
    <property type="molecule type" value="Genomic_DNA"/>
</dbReference>
<keyword evidence="14" id="KW-1185">Reference proteome</keyword>
<evidence type="ECO:0000256" key="3">
    <source>
        <dbReference type="ARBA" id="ARBA00006597"/>
    </source>
</evidence>
<dbReference type="InterPro" id="IPR003482">
    <property type="entry name" value="Whib"/>
</dbReference>
<dbReference type="RefSeq" id="WP_344028806.1">
    <property type="nucleotide sequence ID" value="NZ_BAAABX010000055.1"/>
</dbReference>
<keyword evidence="4" id="KW-0004">4Fe-4S</keyword>
<keyword evidence="6" id="KW-0408">Iron</keyword>
<evidence type="ECO:0000256" key="4">
    <source>
        <dbReference type="ARBA" id="ARBA00022485"/>
    </source>
</evidence>